<comment type="caution">
    <text evidence="2">The sequence shown here is derived from an EMBL/GenBank/DDBJ whole genome shotgun (WGS) entry which is preliminary data.</text>
</comment>
<proteinExistence type="predicted"/>
<dbReference type="RefSeq" id="WP_340345509.1">
    <property type="nucleotide sequence ID" value="NZ_JBBKZT010000014.1"/>
</dbReference>
<keyword evidence="3" id="KW-1185">Reference proteome</keyword>
<dbReference type="Proteomes" id="UP001385892">
    <property type="component" value="Unassembled WGS sequence"/>
</dbReference>
<organism evidence="2 3">
    <name type="scientific">Variovorax rhizosphaerae</name>
    <dbReference type="NCBI Taxonomy" id="1836200"/>
    <lineage>
        <taxon>Bacteria</taxon>
        <taxon>Pseudomonadati</taxon>
        <taxon>Pseudomonadota</taxon>
        <taxon>Betaproteobacteria</taxon>
        <taxon>Burkholderiales</taxon>
        <taxon>Comamonadaceae</taxon>
        <taxon>Variovorax</taxon>
    </lineage>
</organism>
<evidence type="ECO:0000313" key="3">
    <source>
        <dbReference type="Proteomes" id="UP001385892"/>
    </source>
</evidence>
<evidence type="ECO:0000313" key="2">
    <source>
        <dbReference type="EMBL" id="MEJ8850236.1"/>
    </source>
</evidence>
<accession>A0ABU8WRR7</accession>
<sequence>MKKSHGPIAAAPVPAVPCGPALAQYGGGMGGDRRVHGGDTTGTSRTGDAPPGPDA</sequence>
<evidence type="ECO:0000256" key="1">
    <source>
        <dbReference type="SAM" id="MobiDB-lite"/>
    </source>
</evidence>
<feature type="compositionally biased region" description="Low complexity" evidence="1">
    <location>
        <begin position="1"/>
        <end position="21"/>
    </location>
</feature>
<dbReference type="EMBL" id="JBBKZT010000014">
    <property type="protein sequence ID" value="MEJ8850236.1"/>
    <property type="molecule type" value="Genomic_DNA"/>
</dbReference>
<protein>
    <submittedName>
        <fullName evidence="2">Uncharacterized protein</fullName>
    </submittedName>
</protein>
<name>A0ABU8WRR7_9BURK</name>
<feature type="region of interest" description="Disordered" evidence="1">
    <location>
        <begin position="1"/>
        <end position="55"/>
    </location>
</feature>
<reference evidence="2 3" key="1">
    <citation type="submission" date="2024-03" db="EMBL/GenBank/DDBJ databases">
        <title>Novel species of the genus Variovorax.</title>
        <authorList>
            <person name="Liu Q."/>
            <person name="Xin Y.-H."/>
        </authorList>
    </citation>
    <scope>NUCLEOTIDE SEQUENCE [LARGE SCALE GENOMIC DNA]</scope>
    <source>
        <strain evidence="2 3">KACC 18900</strain>
    </source>
</reference>
<gene>
    <name evidence="2" type="ORF">WKW82_26610</name>
</gene>